<dbReference type="STRING" id="582672.SAMN05216360_12815"/>
<proteinExistence type="predicted"/>
<accession>A0A1H0KP86</accession>
<keyword evidence="2" id="KW-1185">Reference proteome</keyword>
<organism evidence="1 2">
    <name type="scientific">Methylobacterium phyllostachyos</name>
    <dbReference type="NCBI Taxonomy" id="582672"/>
    <lineage>
        <taxon>Bacteria</taxon>
        <taxon>Pseudomonadati</taxon>
        <taxon>Pseudomonadota</taxon>
        <taxon>Alphaproteobacteria</taxon>
        <taxon>Hyphomicrobiales</taxon>
        <taxon>Methylobacteriaceae</taxon>
        <taxon>Methylobacterium</taxon>
    </lineage>
</organism>
<dbReference type="PANTHER" id="PTHR43036:SF2">
    <property type="entry name" value="OS04G0481300 PROTEIN"/>
    <property type="match status" value="1"/>
</dbReference>
<evidence type="ECO:0000313" key="2">
    <source>
        <dbReference type="Proteomes" id="UP000198704"/>
    </source>
</evidence>
<evidence type="ECO:0008006" key="3">
    <source>
        <dbReference type="Google" id="ProtNLM"/>
    </source>
</evidence>
<reference evidence="2" key="1">
    <citation type="submission" date="2016-10" db="EMBL/GenBank/DDBJ databases">
        <authorList>
            <person name="Varghese N."/>
            <person name="Submissions S."/>
        </authorList>
    </citation>
    <scope>NUCLEOTIDE SEQUENCE [LARGE SCALE GENOMIC DNA]</scope>
    <source>
        <strain evidence="2">BL47</strain>
    </source>
</reference>
<evidence type="ECO:0000313" key="1">
    <source>
        <dbReference type="EMBL" id="SDO57774.1"/>
    </source>
</evidence>
<dbReference type="SUPFAM" id="SSF53335">
    <property type="entry name" value="S-adenosyl-L-methionine-dependent methyltransferases"/>
    <property type="match status" value="1"/>
</dbReference>
<dbReference type="RefSeq" id="WP_244507783.1">
    <property type="nucleotide sequence ID" value="NZ_FNHS01000028.1"/>
</dbReference>
<gene>
    <name evidence="1" type="ORF">SAMN05216360_12815</name>
</gene>
<sequence length="90" mass="9720">MQDLQQPATVLSEIARVLRPGAPMVIGFSNRCFPTKAVAIWNALDGAGHAHRVGVYPRRAGFARLEGRILKPEARSSDPMKAVIGWTAAP</sequence>
<dbReference type="PANTHER" id="PTHR43036">
    <property type="entry name" value="OSJNBB0011N17.9 PROTEIN"/>
    <property type="match status" value="1"/>
</dbReference>
<dbReference type="Proteomes" id="UP000198704">
    <property type="component" value="Unassembled WGS sequence"/>
</dbReference>
<dbReference type="AlphaFoldDB" id="A0A1H0KP86"/>
<name>A0A1H0KP86_9HYPH</name>
<dbReference type="InterPro" id="IPR029063">
    <property type="entry name" value="SAM-dependent_MTases_sf"/>
</dbReference>
<dbReference type="EMBL" id="FNHS01000028">
    <property type="protein sequence ID" value="SDO57774.1"/>
    <property type="molecule type" value="Genomic_DNA"/>
</dbReference>
<protein>
    <recommendedName>
        <fullName evidence="3">Methyltransferase domain-containing protein</fullName>
    </recommendedName>
</protein>